<evidence type="ECO:0000256" key="1">
    <source>
        <dbReference type="ARBA" id="ARBA00006479"/>
    </source>
</evidence>
<feature type="compositionally biased region" description="Low complexity" evidence="2">
    <location>
        <begin position="433"/>
        <end position="444"/>
    </location>
</feature>
<dbReference type="Pfam" id="PF00480">
    <property type="entry name" value="ROK"/>
    <property type="match status" value="1"/>
</dbReference>
<comment type="caution">
    <text evidence="3">The sequence shown here is derived from an EMBL/GenBank/DDBJ whole genome shotgun (WGS) entry which is preliminary data.</text>
</comment>
<name>A0ABX1BV11_9ACTN</name>
<keyword evidence="4" id="KW-1185">Reference proteome</keyword>
<dbReference type="InterPro" id="IPR036390">
    <property type="entry name" value="WH_DNA-bd_sf"/>
</dbReference>
<dbReference type="Gene3D" id="1.10.10.10">
    <property type="entry name" value="Winged helix-like DNA-binding domain superfamily/Winged helix DNA-binding domain"/>
    <property type="match status" value="1"/>
</dbReference>
<sequence>MRRTSRDIRTANRYGVLRQIIARSPVSRQDLAAATGLSLATVATLVGELLALGLLTEVGFEESAGGRPRGLVGVDAGGATLVGVDVAETRVHVELFDLALNVLDRADEELRPGESAPEEVADHIARAVRAVTGRTRDGGQEAAAVPGSPGPPGAPERSGRGDGRPVLGAGVSVPGQVDREGGVSVHAPRWDWHDVPLLRLLSERLPDHPLHLDNPLRACTVAELWSGAARGHGDAVVVSLGTGVGAGLALGGALHRGATDSAGAWGHTTLALDGRPCHCGNRGCVETYVGAPGIVRHLRDLAPGSPLFRPGDQSATLAALARAARDGDPVALAVIRETARFLGAGIADLVHLVNPEIIVVSGWVARLLGEELLTAVREVVARRAPARPLAGTEIVLSTIPTNPVALGAATFALERHLSDAGAAAAAERRRGGARPAATPRAPRP</sequence>
<dbReference type="Proteomes" id="UP000695264">
    <property type="component" value="Unassembled WGS sequence"/>
</dbReference>
<organism evidence="3 4">
    <name type="scientific">Streptomyces zingiberis</name>
    <dbReference type="NCBI Taxonomy" id="2053010"/>
    <lineage>
        <taxon>Bacteria</taxon>
        <taxon>Bacillati</taxon>
        <taxon>Actinomycetota</taxon>
        <taxon>Actinomycetes</taxon>
        <taxon>Kitasatosporales</taxon>
        <taxon>Streptomycetaceae</taxon>
        <taxon>Streptomyces</taxon>
    </lineage>
</organism>
<dbReference type="InterPro" id="IPR000600">
    <property type="entry name" value="ROK"/>
</dbReference>
<dbReference type="SUPFAM" id="SSF53067">
    <property type="entry name" value="Actin-like ATPase domain"/>
    <property type="match status" value="1"/>
</dbReference>
<dbReference type="InterPro" id="IPR043129">
    <property type="entry name" value="ATPase_NBD"/>
</dbReference>
<dbReference type="PANTHER" id="PTHR18964:SF149">
    <property type="entry name" value="BIFUNCTIONAL UDP-N-ACETYLGLUCOSAMINE 2-EPIMERASE_N-ACETYLMANNOSAMINE KINASE"/>
    <property type="match status" value="1"/>
</dbReference>
<dbReference type="EMBL" id="JAATEN010000004">
    <property type="protein sequence ID" value="NJQ00380.1"/>
    <property type="molecule type" value="Genomic_DNA"/>
</dbReference>
<evidence type="ECO:0000313" key="3">
    <source>
        <dbReference type="EMBL" id="NJQ00380.1"/>
    </source>
</evidence>
<comment type="similarity">
    <text evidence="1">Belongs to the ROK (NagC/XylR) family.</text>
</comment>
<dbReference type="Gene3D" id="3.30.420.40">
    <property type="match status" value="2"/>
</dbReference>
<evidence type="ECO:0000256" key="2">
    <source>
        <dbReference type="SAM" id="MobiDB-lite"/>
    </source>
</evidence>
<feature type="region of interest" description="Disordered" evidence="2">
    <location>
        <begin position="133"/>
        <end position="179"/>
    </location>
</feature>
<feature type="region of interest" description="Disordered" evidence="2">
    <location>
        <begin position="422"/>
        <end position="444"/>
    </location>
</feature>
<proteinExistence type="inferred from homology"/>
<dbReference type="RefSeq" id="WP_168100973.1">
    <property type="nucleotide sequence ID" value="NZ_JAATEN010000004.1"/>
</dbReference>
<dbReference type="SUPFAM" id="SSF46785">
    <property type="entry name" value="Winged helix' DNA-binding domain"/>
    <property type="match status" value="1"/>
</dbReference>
<protein>
    <submittedName>
        <fullName evidence="3">ROK family transcriptional regulator</fullName>
    </submittedName>
</protein>
<accession>A0ABX1BV11</accession>
<dbReference type="InterPro" id="IPR036388">
    <property type="entry name" value="WH-like_DNA-bd_sf"/>
</dbReference>
<gene>
    <name evidence="3" type="ORF">HCK00_07475</name>
</gene>
<dbReference type="PANTHER" id="PTHR18964">
    <property type="entry name" value="ROK (REPRESSOR, ORF, KINASE) FAMILY"/>
    <property type="match status" value="1"/>
</dbReference>
<dbReference type="PROSITE" id="PS01125">
    <property type="entry name" value="ROK"/>
    <property type="match status" value="1"/>
</dbReference>
<evidence type="ECO:0000313" key="4">
    <source>
        <dbReference type="Proteomes" id="UP000695264"/>
    </source>
</evidence>
<reference evidence="3 4" key="1">
    <citation type="submission" date="2020-03" db="EMBL/GenBank/DDBJ databases">
        <title>WGS of actinomycetes isolated from Thailand.</title>
        <authorList>
            <person name="Thawai C."/>
        </authorList>
    </citation>
    <scope>NUCLEOTIDE SEQUENCE [LARGE SCALE GENOMIC DNA]</scope>
    <source>
        <strain evidence="3 4">PLAI 1-29</strain>
    </source>
</reference>
<dbReference type="InterPro" id="IPR049874">
    <property type="entry name" value="ROK_cs"/>
</dbReference>